<dbReference type="PROSITE" id="PS00551">
    <property type="entry name" value="MOLYBDOPTERIN_PROK_1"/>
    <property type="match status" value="1"/>
</dbReference>
<gene>
    <name evidence="17" type="ordered locus">Desac_2111</name>
</gene>
<dbReference type="EMBL" id="CP002629">
    <property type="protein sequence ID" value="AEB09940.1"/>
    <property type="molecule type" value="Genomic_DNA"/>
</dbReference>
<comment type="cofactor">
    <cofactor evidence="12">
        <name>[2Fe-2S] cluster</name>
        <dbReference type="ChEBI" id="CHEBI:190135"/>
    </cofactor>
</comment>
<dbReference type="Pfam" id="PF10588">
    <property type="entry name" value="NADH-G_4Fe-4S_3"/>
    <property type="match status" value="1"/>
</dbReference>
<dbReference type="Gene3D" id="3.30.70.20">
    <property type="match status" value="1"/>
</dbReference>
<dbReference type="GO" id="GO:0051539">
    <property type="term" value="F:4 iron, 4 sulfur cluster binding"/>
    <property type="evidence" value="ECO:0007669"/>
    <property type="project" value="UniProtKB-KW"/>
</dbReference>
<organism evidence="17 18">
    <name type="scientific">Desulfobacca acetoxidans (strain ATCC 700848 / DSM 11109 / ASRB2)</name>
    <dbReference type="NCBI Taxonomy" id="880072"/>
    <lineage>
        <taxon>Bacteria</taxon>
        <taxon>Pseudomonadati</taxon>
        <taxon>Thermodesulfobacteriota</taxon>
        <taxon>Desulfobaccia</taxon>
        <taxon>Desulfobaccales</taxon>
        <taxon>Desulfobaccaceae</taxon>
        <taxon>Desulfobacca</taxon>
    </lineage>
</organism>
<comment type="cofactor">
    <cofactor evidence="1">
        <name>[4Fe-4S] cluster</name>
        <dbReference type="ChEBI" id="CHEBI:49883"/>
    </cofactor>
</comment>
<dbReference type="Gene3D" id="2.40.40.20">
    <property type="match status" value="1"/>
</dbReference>
<dbReference type="Gene3D" id="3.40.228.10">
    <property type="entry name" value="Dimethylsulfoxide Reductase, domain 2"/>
    <property type="match status" value="1"/>
</dbReference>
<evidence type="ECO:0000256" key="1">
    <source>
        <dbReference type="ARBA" id="ARBA00001966"/>
    </source>
</evidence>
<evidence type="ECO:0000256" key="11">
    <source>
        <dbReference type="ARBA" id="ARBA00023075"/>
    </source>
</evidence>
<keyword evidence="9" id="KW-0408">Iron</keyword>
<dbReference type="InterPro" id="IPR000283">
    <property type="entry name" value="NADH_UbQ_OxRdtase_75kDa_su_CS"/>
</dbReference>
<feature type="domain" description="4Fe-4S ferredoxin-type" evidence="14">
    <location>
        <begin position="136"/>
        <end position="169"/>
    </location>
</feature>
<dbReference type="GO" id="GO:0043546">
    <property type="term" value="F:molybdopterin cofactor binding"/>
    <property type="evidence" value="ECO:0007669"/>
    <property type="project" value="InterPro"/>
</dbReference>
<dbReference type="InterPro" id="IPR017900">
    <property type="entry name" value="4Fe4S_Fe_S_CS"/>
</dbReference>
<dbReference type="Gene3D" id="3.40.50.740">
    <property type="match status" value="2"/>
</dbReference>
<dbReference type="Pfam" id="PF00384">
    <property type="entry name" value="Molybdopterin"/>
    <property type="match status" value="1"/>
</dbReference>
<evidence type="ECO:0000259" key="15">
    <source>
        <dbReference type="PROSITE" id="PS51669"/>
    </source>
</evidence>
<feature type="domain" description="4Fe-4S His(Cys)3-ligated-type" evidence="16">
    <location>
        <begin position="79"/>
        <end position="118"/>
    </location>
</feature>
<keyword evidence="5" id="KW-0874">Quinone</keyword>
<dbReference type="Pfam" id="PF13510">
    <property type="entry name" value="Fer2_4"/>
    <property type="match status" value="1"/>
</dbReference>
<evidence type="ECO:0000256" key="9">
    <source>
        <dbReference type="ARBA" id="ARBA00023004"/>
    </source>
</evidence>
<dbReference type="SMART" id="SM00926">
    <property type="entry name" value="Molybdop_Fe4S4"/>
    <property type="match status" value="1"/>
</dbReference>
<dbReference type="OrthoDB" id="9816402at2"/>
<dbReference type="SUPFAM" id="SSF53706">
    <property type="entry name" value="Formate dehydrogenase/DMSO reductase, domains 1-3"/>
    <property type="match status" value="1"/>
</dbReference>
<dbReference type="PANTHER" id="PTHR43105">
    <property type="entry name" value="RESPIRATORY NITRATE REDUCTASE"/>
    <property type="match status" value="1"/>
</dbReference>
<dbReference type="InterPro" id="IPR006656">
    <property type="entry name" value="Mopterin_OxRdtase"/>
</dbReference>
<dbReference type="SMART" id="SM00929">
    <property type="entry name" value="NADH-G_4Fe-4S_3"/>
    <property type="match status" value="1"/>
</dbReference>
<evidence type="ECO:0000256" key="3">
    <source>
        <dbReference type="ARBA" id="ARBA00022485"/>
    </source>
</evidence>
<dbReference type="CDD" id="cd00207">
    <property type="entry name" value="fer2"/>
    <property type="match status" value="1"/>
</dbReference>
<dbReference type="PROSITE" id="PS00642">
    <property type="entry name" value="COMPLEX1_75K_2"/>
    <property type="match status" value="1"/>
</dbReference>
<dbReference type="GO" id="GO:0016020">
    <property type="term" value="C:membrane"/>
    <property type="evidence" value="ECO:0007669"/>
    <property type="project" value="InterPro"/>
</dbReference>
<evidence type="ECO:0000256" key="5">
    <source>
        <dbReference type="ARBA" id="ARBA00022719"/>
    </source>
</evidence>
<keyword evidence="11" id="KW-0830">Ubiquinone</keyword>
<dbReference type="PIRSF" id="PIRSF036643">
    <property type="entry name" value="FDH_alpha"/>
    <property type="match status" value="1"/>
</dbReference>
<dbReference type="InterPro" id="IPR027467">
    <property type="entry name" value="MopterinOxRdtase_cofactor_BS"/>
</dbReference>
<dbReference type="Gene3D" id="3.10.20.740">
    <property type="match status" value="1"/>
</dbReference>
<dbReference type="SUPFAM" id="SSF54862">
    <property type="entry name" value="4Fe-4S ferredoxins"/>
    <property type="match status" value="1"/>
</dbReference>
<evidence type="ECO:0000313" key="18">
    <source>
        <dbReference type="Proteomes" id="UP000000483"/>
    </source>
</evidence>
<dbReference type="Gene3D" id="2.20.25.90">
    <property type="entry name" value="ADC-like domains"/>
    <property type="match status" value="1"/>
</dbReference>
<dbReference type="InterPro" id="IPR036010">
    <property type="entry name" value="2Fe-2S_ferredoxin-like_sf"/>
</dbReference>
<dbReference type="InterPro" id="IPR054351">
    <property type="entry name" value="NADH_UbQ_OxRdtase_ferredoxin"/>
</dbReference>
<keyword evidence="4" id="KW-0001">2Fe-2S</keyword>
<dbReference type="PROSITE" id="PS51379">
    <property type="entry name" value="4FE4S_FER_2"/>
    <property type="match status" value="2"/>
</dbReference>
<dbReference type="GO" id="GO:0048038">
    <property type="term" value="F:quinone binding"/>
    <property type="evidence" value="ECO:0007669"/>
    <property type="project" value="UniProtKB-KW"/>
</dbReference>
<name>F2NJZ6_DESAR</name>
<protein>
    <submittedName>
        <fullName evidence="17">NADH dehydrogenase (Quinone)</fullName>
        <ecNumber evidence="17">1.6.99.5</ecNumber>
    </submittedName>
</protein>
<dbReference type="PROSITE" id="PS51669">
    <property type="entry name" value="4FE4S_MOW_BIS_MGD"/>
    <property type="match status" value="1"/>
</dbReference>
<dbReference type="FunFam" id="3.30.70.20:FF:000035">
    <property type="entry name" value="Iron hydrogenase 1"/>
    <property type="match status" value="1"/>
</dbReference>
<dbReference type="InterPro" id="IPR001041">
    <property type="entry name" value="2Fe-2S_ferredoxin-type"/>
</dbReference>
<dbReference type="InterPro" id="IPR006657">
    <property type="entry name" value="MoPterin_dinucl-bd_dom"/>
</dbReference>
<keyword evidence="8 17" id="KW-0560">Oxidoreductase</keyword>
<evidence type="ECO:0000259" key="16">
    <source>
        <dbReference type="PROSITE" id="PS51839"/>
    </source>
</evidence>
<evidence type="ECO:0000256" key="8">
    <source>
        <dbReference type="ARBA" id="ARBA00023002"/>
    </source>
</evidence>
<keyword evidence="10" id="KW-0411">Iron-sulfur</keyword>
<dbReference type="SUPFAM" id="SSF50692">
    <property type="entry name" value="ADC-like"/>
    <property type="match status" value="1"/>
</dbReference>
<keyword evidence="3" id="KW-0004">4Fe-4S</keyword>
<dbReference type="SUPFAM" id="SSF54292">
    <property type="entry name" value="2Fe-2S ferredoxin-like"/>
    <property type="match status" value="1"/>
</dbReference>
<proteinExistence type="predicted"/>
<dbReference type="KEGG" id="dao:Desac_2111"/>
<keyword evidence="6" id="KW-0479">Metal-binding</keyword>
<reference evidence="18" key="2">
    <citation type="submission" date="2011-03" db="EMBL/GenBank/DDBJ databases">
        <title>The complete genome of Desulfobacca acetoxidans DSM 11109.</title>
        <authorList>
            <consortium name="US DOE Joint Genome Institute (JGI-PGF)"/>
            <person name="Lucas S."/>
            <person name="Copeland A."/>
            <person name="Lapidus A."/>
            <person name="Bruce D."/>
            <person name="Goodwin L."/>
            <person name="Pitluck S."/>
            <person name="Peters L."/>
            <person name="Kyrpides N."/>
            <person name="Mavromatis K."/>
            <person name="Ivanova N."/>
            <person name="Ovchinnikova G."/>
            <person name="Teshima H."/>
            <person name="Detter J.C."/>
            <person name="Han C."/>
            <person name="Land M."/>
            <person name="Hauser L."/>
            <person name="Markowitz V."/>
            <person name="Cheng J.-F."/>
            <person name="Hugenholtz P."/>
            <person name="Woyke T."/>
            <person name="Wu D."/>
            <person name="Spring S."/>
            <person name="Schueler E."/>
            <person name="Brambilla E."/>
            <person name="Klenk H.-P."/>
            <person name="Eisen J.A."/>
        </authorList>
    </citation>
    <scope>NUCLEOTIDE SEQUENCE [LARGE SCALE GENOMIC DNA]</scope>
    <source>
        <strain evidence="18">ATCC 700848 / DSM 11109 / ASRB2</strain>
    </source>
</reference>
<dbReference type="STRING" id="880072.Desac_2111"/>
<evidence type="ECO:0000256" key="2">
    <source>
        <dbReference type="ARBA" id="ARBA00002378"/>
    </source>
</evidence>
<sequence length="882" mass="95550">MINLTIDGKAIQVEEGKTILQAAQANGIRIPFLCYHPAIKAIGSCRICVVEVKPGPPRPQPACTTRVSEGMEVITNSERIKSIRRELVKFMLVNHPLDCPWCDKGGECELQNLTHELGIAEVDYEAARKPINNDVESPLIERYNTRCVTCGRCVRVCRERVGASAINFENRGYFTDLGSGQQPLNCEFCGTCIEVCPVGALINKLFKYSARSWEMTQSETICQFCGGGCNYQVNVKDGKVLRVSREAENPLLCMRGRFGFGVLNSPERIKTPLIKKGGQFVEATWDEALEFAAQGLMQVMAKSGSGAVYGIGSPRASNEANYLLQKLFRVGLGSNQIDNPARYNYLRALEGIAEVFGKPEIEGINPERQKISKPFHSPLMLEEGAKGKGFPFVLGDCEKLSQADVVLVLGADVTPEMPPYGWQLMKALQNENFRLIVANPRKTKYDRYAHLKMRYKPGSERALLVGLMEAVLEGKPGHEPYLAAEGFEVFKENLLKAPLQDIKSRTGVLVGDLREAGKLLAQAQAPAIIFGNDVLAQVQGKENAVAIANLFLLIGQPCNPGSGLYPIAEKNNTHGVCDVGVLPNLLPGYQELGGGTAFTDIWGKAPSTLAGMPLDEALSKLENNAVNAPQAFYIMGGDMVRQLPNSTRVLGILQKAKFIVMQGAFMTETAKVADVVLPVAIHAEVNGTYTNTDGKLGRLQAAVGTNGVRPGWQIIADLSRKLDVPMEYANEEDIFREMSAGMPLYAGIQPGYRWPCPSITAEVKGTFVPFSPEVDISGEGPFTLIVGKTMGHSGSFTTWAAGPMTILSGQVLKMNPDDAAALGIAAAEKVTVSSNQGSIAVTVALTEEMPAGVVFLADHFADPMANTLTLNSNLCRVTIQKG</sequence>
<dbReference type="InterPro" id="IPR017896">
    <property type="entry name" value="4Fe4S_Fe-S-bd"/>
</dbReference>
<dbReference type="RefSeq" id="WP_013707049.1">
    <property type="nucleotide sequence ID" value="NC_015388.1"/>
</dbReference>
<dbReference type="GO" id="GO:0008137">
    <property type="term" value="F:NADH dehydrogenase (ubiquinone) activity"/>
    <property type="evidence" value="ECO:0007669"/>
    <property type="project" value="InterPro"/>
</dbReference>
<keyword evidence="18" id="KW-1185">Reference proteome</keyword>
<feature type="domain" description="4Fe-4S Mo/W bis-MGD-type" evidence="15">
    <location>
        <begin position="215"/>
        <end position="273"/>
    </location>
</feature>
<dbReference type="GO" id="GO:0003954">
    <property type="term" value="F:NADH dehydrogenase activity"/>
    <property type="evidence" value="ECO:0007669"/>
    <property type="project" value="TreeGrafter"/>
</dbReference>
<dbReference type="InterPro" id="IPR050123">
    <property type="entry name" value="Prok_molybdopt-oxidoreductase"/>
</dbReference>
<dbReference type="GO" id="GO:0051537">
    <property type="term" value="F:2 iron, 2 sulfur cluster binding"/>
    <property type="evidence" value="ECO:0007669"/>
    <property type="project" value="UniProtKB-KW"/>
</dbReference>
<dbReference type="Pfam" id="PF22117">
    <property type="entry name" value="Fer4_Nqo3"/>
    <property type="match status" value="1"/>
</dbReference>
<dbReference type="EC" id="1.6.99.5" evidence="17"/>
<dbReference type="FunFam" id="3.10.20.740:FF:000005">
    <property type="entry name" value="NADH:ubiquinone oxidoreductase subunit"/>
    <property type="match status" value="1"/>
</dbReference>
<evidence type="ECO:0000313" key="17">
    <source>
        <dbReference type="EMBL" id="AEB09940.1"/>
    </source>
</evidence>
<evidence type="ECO:0000256" key="12">
    <source>
        <dbReference type="ARBA" id="ARBA00034078"/>
    </source>
</evidence>
<dbReference type="Proteomes" id="UP000000483">
    <property type="component" value="Chromosome"/>
</dbReference>
<keyword evidence="7" id="KW-0677">Repeat</keyword>
<evidence type="ECO:0000256" key="10">
    <source>
        <dbReference type="ARBA" id="ARBA00023014"/>
    </source>
</evidence>
<evidence type="ECO:0000256" key="7">
    <source>
        <dbReference type="ARBA" id="ARBA00022737"/>
    </source>
</evidence>
<dbReference type="InterPro" id="IPR006963">
    <property type="entry name" value="Mopterin_OxRdtase_4Fe-4S_dom"/>
</dbReference>
<feature type="domain" description="4Fe-4S ferredoxin-type" evidence="14">
    <location>
        <begin position="177"/>
        <end position="206"/>
    </location>
</feature>
<dbReference type="eggNOG" id="COG3383">
    <property type="taxonomic scope" value="Bacteria"/>
</dbReference>
<evidence type="ECO:0000259" key="14">
    <source>
        <dbReference type="PROSITE" id="PS51379"/>
    </source>
</evidence>
<dbReference type="PANTHER" id="PTHR43105:SF10">
    <property type="entry name" value="NADH-QUINONE OXIDOREDUCTASE SUBUNIT G"/>
    <property type="match status" value="1"/>
</dbReference>
<evidence type="ECO:0000256" key="4">
    <source>
        <dbReference type="ARBA" id="ARBA00022714"/>
    </source>
</evidence>
<dbReference type="Pfam" id="PF04879">
    <property type="entry name" value="Molybdop_Fe4S4"/>
    <property type="match status" value="1"/>
</dbReference>
<dbReference type="Pfam" id="PF01568">
    <property type="entry name" value="Molydop_binding"/>
    <property type="match status" value="1"/>
</dbReference>
<accession>F2NJZ6</accession>
<dbReference type="GO" id="GO:0042773">
    <property type="term" value="P:ATP synthesis coupled electron transport"/>
    <property type="evidence" value="ECO:0007669"/>
    <property type="project" value="InterPro"/>
</dbReference>
<feature type="domain" description="2Fe-2S ferredoxin-type" evidence="13">
    <location>
        <begin position="1"/>
        <end position="79"/>
    </location>
</feature>
<dbReference type="PROSITE" id="PS51839">
    <property type="entry name" value="4FE4S_HC3"/>
    <property type="match status" value="1"/>
</dbReference>
<dbReference type="GO" id="GO:0046872">
    <property type="term" value="F:metal ion binding"/>
    <property type="evidence" value="ECO:0007669"/>
    <property type="project" value="UniProtKB-KW"/>
</dbReference>
<comment type="function">
    <text evidence="2">NDH-1 shuttles electrons from NADH, via FMN and iron-sulfur (Fe-S) centers, to quinones in the respiratory chain. The immediate electron acceptor for the enzyme in this species is believed to be ubiquinone. Couples the redox reaction to proton translocation (for every two electrons transferred, four hydrogen ions are translocated across the cytoplasmic membrane), and thus conserves the redox energy in a proton gradient.</text>
</comment>
<dbReference type="InterPro" id="IPR019574">
    <property type="entry name" value="NADH_UbQ_OxRdtase_Gsu_4Fe4S-bd"/>
</dbReference>
<evidence type="ECO:0000259" key="13">
    <source>
        <dbReference type="PROSITE" id="PS51085"/>
    </source>
</evidence>
<dbReference type="InterPro" id="IPR009010">
    <property type="entry name" value="Asp_de-COase-like_dom_sf"/>
</dbReference>
<reference evidence="17 18" key="1">
    <citation type="journal article" date="2011" name="Stand. Genomic Sci.">
        <title>Complete genome sequence of the acetate-degrading sulfate reducer Desulfobacca acetoxidans type strain (ASRB2).</title>
        <authorList>
            <person name="Goker M."/>
            <person name="Teshima H."/>
            <person name="Lapidus A."/>
            <person name="Nolan M."/>
            <person name="Lucas S."/>
            <person name="Hammon N."/>
            <person name="Deshpande S."/>
            <person name="Cheng J.F."/>
            <person name="Tapia R."/>
            <person name="Han C."/>
            <person name="Goodwin L."/>
            <person name="Pitluck S."/>
            <person name="Huntemann M."/>
            <person name="Liolios K."/>
            <person name="Ivanova N."/>
            <person name="Pagani I."/>
            <person name="Mavromatis K."/>
            <person name="Ovchinikova G."/>
            <person name="Pati A."/>
            <person name="Chen A."/>
            <person name="Palaniappan K."/>
            <person name="Land M."/>
            <person name="Hauser L."/>
            <person name="Brambilla E.M."/>
            <person name="Rohde M."/>
            <person name="Spring S."/>
            <person name="Detter J.C."/>
            <person name="Woyke T."/>
            <person name="Bristow J."/>
            <person name="Eisen J.A."/>
            <person name="Markowitz V."/>
            <person name="Hugenholtz P."/>
            <person name="Kyrpides N.C."/>
            <person name="Klenk H.P."/>
        </authorList>
    </citation>
    <scope>NUCLEOTIDE SEQUENCE [LARGE SCALE GENOMIC DNA]</scope>
    <source>
        <strain evidence="18">ATCC 700848 / DSM 11109 / ASRB2</strain>
    </source>
</reference>
<dbReference type="PROSITE" id="PS00641">
    <property type="entry name" value="COMPLEX1_75K_1"/>
    <property type="match status" value="1"/>
</dbReference>
<dbReference type="AlphaFoldDB" id="F2NJZ6"/>
<dbReference type="PROSITE" id="PS00198">
    <property type="entry name" value="4FE4S_FER_1"/>
    <property type="match status" value="1"/>
</dbReference>
<evidence type="ECO:0000256" key="6">
    <source>
        <dbReference type="ARBA" id="ARBA00022723"/>
    </source>
</evidence>
<dbReference type="HOGENOM" id="CLU_000422_4_0_7"/>
<dbReference type="PROSITE" id="PS51085">
    <property type="entry name" value="2FE2S_FER_2"/>
    <property type="match status" value="1"/>
</dbReference>